<name>A0A8H7Q7B2_9FUNG</name>
<dbReference type="OrthoDB" id="2429551at2759"/>
<evidence type="ECO:0000313" key="4">
    <source>
        <dbReference type="EMBL" id="KAG2186568.1"/>
    </source>
</evidence>
<comment type="similarity">
    <text evidence="1">Belongs to the cystatin family.</text>
</comment>
<dbReference type="AlphaFoldDB" id="A0A8H7Q7B2"/>
<dbReference type="PANTHER" id="PTHR11414">
    <property type="entry name" value="CYSTATIN FAMILY MEMBER"/>
    <property type="match status" value="1"/>
</dbReference>
<organism evidence="4 5">
    <name type="scientific">Umbelopsis vinacea</name>
    <dbReference type="NCBI Taxonomy" id="44442"/>
    <lineage>
        <taxon>Eukaryota</taxon>
        <taxon>Fungi</taxon>
        <taxon>Fungi incertae sedis</taxon>
        <taxon>Mucoromycota</taxon>
        <taxon>Mucoromycotina</taxon>
        <taxon>Umbelopsidomycetes</taxon>
        <taxon>Umbelopsidales</taxon>
        <taxon>Umbelopsidaceae</taxon>
        <taxon>Umbelopsis</taxon>
    </lineage>
</organism>
<keyword evidence="2" id="KW-0646">Protease inhibitor</keyword>
<dbReference type="GO" id="GO:0004869">
    <property type="term" value="F:cysteine-type endopeptidase inhibitor activity"/>
    <property type="evidence" value="ECO:0007669"/>
    <property type="project" value="UniProtKB-KW"/>
</dbReference>
<dbReference type="GO" id="GO:0005829">
    <property type="term" value="C:cytosol"/>
    <property type="evidence" value="ECO:0007669"/>
    <property type="project" value="TreeGrafter"/>
</dbReference>
<keyword evidence="5" id="KW-1185">Reference proteome</keyword>
<sequence>MSSVSNNAMGPVKPADDEAREVYHQVKEEIVDKIHHADHVHGLHETDKLKHISAFKVVQYAVEEVAYGLNYFAKIDLGDEKYIHARAHKSNQGRVDFYSLYTTPENAIWTLEEPLVYFND</sequence>
<protein>
    <submittedName>
        <fullName evidence="4">Uncharacterized protein</fullName>
    </submittedName>
</protein>
<comment type="caution">
    <text evidence="4">The sequence shown here is derived from an EMBL/GenBank/DDBJ whole genome shotgun (WGS) entry which is preliminary data.</text>
</comment>
<evidence type="ECO:0000256" key="2">
    <source>
        <dbReference type="ARBA" id="ARBA00022690"/>
    </source>
</evidence>
<dbReference type="InterPro" id="IPR001713">
    <property type="entry name" value="Prot_inh_stefin"/>
</dbReference>
<keyword evidence="3" id="KW-0789">Thiol protease inhibitor</keyword>
<proteinExistence type="inferred from homology"/>
<gene>
    <name evidence="4" type="ORF">INT44_002792</name>
</gene>
<evidence type="ECO:0000256" key="1">
    <source>
        <dbReference type="ARBA" id="ARBA00009403"/>
    </source>
</evidence>
<dbReference type="PANTHER" id="PTHR11414:SF21">
    <property type="entry name" value="CYSTATIN 14A, TANDEM DUPLICATE 1-RELATED"/>
    <property type="match status" value="1"/>
</dbReference>
<dbReference type="Proteomes" id="UP000612746">
    <property type="component" value="Unassembled WGS sequence"/>
</dbReference>
<dbReference type="EMBL" id="JAEPRA010000004">
    <property type="protein sequence ID" value="KAG2186568.1"/>
    <property type="molecule type" value="Genomic_DNA"/>
</dbReference>
<dbReference type="InterPro" id="IPR046350">
    <property type="entry name" value="Cystatin_sf"/>
</dbReference>
<accession>A0A8H7Q7B2</accession>
<reference evidence="4" key="1">
    <citation type="submission" date="2020-12" db="EMBL/GenBank/DDBJ databases">
        <title>Metabolic potential, ecology and presence of endohyphal bacteria is reflected in genomic diversity of Mucoromycotina.</title>
        <authorList>
            <person name="Muszewska A."/>
            <person name="Okrasinska A."/>
            <person name="Steczkiewicz K."/>
            <person name="Drgas O."/>
            <person name="Orlowska M."/>
            <person name="Perlinska-Lenart U."/>
            <person name="Aleksandrzak-Piekarczyk T."/>
            <person name="Szatraj K."/>
            <person name="Zielenkiewicz U."/>
            <person name="Pilsyk S."/>
            <person name="Malc E."/>
            <person name="Mieczkowski P."/>
            <person name="Kruszewska J.S."/>
            <person name="Biernat P."/>
            <person name="Pawlowska J."/>
        </authorList>
    </citation>
    <scope>NUCLEOTIDE SEQUENCE</scope>
    <source>
        <strain evidence="4">WA0000051536</strain>
    </source>
</reference>
<dbReference type="SUPFAM" id="SSF54403">
    <property type="entry name" value="Cystatin/monellin"/>
    <property type="match status" value="1"/>
</dbReference>
<evidence type="ECO:0000313" key="5">
    <source>
        <dbReference type="Proteomes" id="UP000612746"/>
    </source>
</evidence>
<evidence type="ECO:0000256" key="3">
    <source>
        <dbReference type="ARBA" id="ARBA00022704"/>
    </source>
</evidence>
<dbReference type="Gene3D" id="3.10.450.10">
    <property type="match status" value="1"/>
</dbReference>